<accession>A0AAX3E1E6</accession>
<feature type="coiled-coil region" evidence="1">
    <location>
        <begin position="88"/>
        <end position="122"/>
    </location>
</feature>
<dbReference type="RefSeq" id="WP_264075556.1">
    <property type="nucleotide sequence ID" value="NZ_CP076676.1"/>
</dbReference>
<gene>
    <name evidence="3" type="ORF">KQX62_04455</name>
</gene>
<organism evidence="3 4">
    <name type="scientific">Rhodopseudomonas palustris</name>
    <dbReference type="NCBI Taxonomy" id="1076"/>
    <lineage>
        <taxon>Bacteria</taxon>
        <taxon>Pseudomonadati</taxon>
        <taxon>Pseudomonadota</taxon>
        <taxon>Alphaproteobacteria</taxon>
        <taxon>Hyphomicrobiales</taxon>
        <taxon>Nitrobacteraceae</taxon>
        <taxon>Rhodopseudomonas</taxon>
    </lineage>
</organism>
<evidence type="ECO:0000313" key="3">
    <source>
        <dbReference type="EMBL" id="UYO40567.1"/>
    </source>
</evidence>
<evidence type="ECO:0000313" key="4">
    <source>
        <dbReference type="Proteomes" id="UP001163166"/>
    </source>
</evidence>
<protein>
    <submittedName>
        <fullName evidence="3">Uncharacterized protein</fullName>
    </submittedName>
</protein>
<feature type="compositionally biased region" description="Basic and acidic residues" evidence="2">
    <location>
        <begin position="149"/>
        <end position="158"/>
    </location>
</feature>
<feature type="compositionally biased region" description="Basic and acidic residues" evidence="2">
    <location>
        <begin position="132"/>
        <end position="142"/>
    </location>
</feature>
<sequence length="197" mass="21267">MSFAPMAVAFLPAGARRGRRLAALTLLLAVGGAGGALAETPLPDSENGRYAFKPATEGVVRLDTRTGKVSTCTDKGSGWACYEIADERAAFDAETGRLQAEIDRLKKEADTLRAANDSLKAQLASAGQPGVKTDEALPKSDKLPQPQITEKDGQRKLEIPLPSDQDVNRVMGFLERAWRRLVETANRLQKDFSGDKI</sequence>
<dbReference type="Proteomes" id="UP001163166">
    <property type="component" value="Chromosome"/>
</dbReference>
<reference evidence="3" key="1">
    <citation type="journal article" date="2022" name="Biol. Control">
        <title>In silico genomic analysis of Rhodopseudomonas palustris strains revealed potential biocontrol agents and crop yield enhancers.</title>
        <authorList>
            <person name="Surachat K."/>
            <person name="Kantachote D."/>
            <person name="Deachamag P."/>
            <person name="Wonglapsuwan M."/>
        </authorList>
    </citation>
    <scope>NUCLEOTIDE SEQUENCE</scope>
    <source>
        <strain evidence="3">TLS06</strain>
    </source>
</reference>
<feature type="region of interest" description="Disordered" evidence="2">
    <location>
        <begin position="122"/>
        <end position="161"/>
    </location>
</feature>
<dbReference type="AlphaFoldDB" id="A0AAX3E1E6"/>
<name>A0AAX3E1E6_RHOPL</name>
<evidence type="ECO:0000256" key="2">
    <source>
        <dbReference type="SAM" id="MobiDB-lite"/>
    </source>
</evidence>
<keyword evidence="1" id="KW-0175">Coiled coil</keyword>
<evidence type="ECO:0000256" key="1">
    <source>
        <dbReference type="SAM" id="Coils"/>
    </source>
</evidence>
<dbReference type="EMBL" id="CP076676">
    <property type="protein sequence ID" value="UYO40567.1"/>
    <property type="molecule type" value="Genomic_DNA"/>
</dbReference>
<proteinExistence type="predicted"/>